<evidence type="ECO:0000313" key="6">
    <source>
        <dbReference type="EMBL" id="AIA30420.1"/>
    </source>
</evidence>
<dbReference type="SUPFAM" id="SSF52540">
    <property type="entry name" value="P-loop containing nucleoside triphosphate hydrolases"/>
    <property type="match status" value="2"/>
</dbReference>
<dbReference type="InterPro" id="IPR027417">
    <property type="entry name" value="P-loop_NTPase"/>
</dbReference>
<name>A0A059XTM4_9BACT</name>
<dbReference type="PROSITE" id="PS51194">
    <property type="entry name" value="HELICASE_CTER"/>
    <property type="match status" value="1"/>
</dbReference>
<dbReference type="EMBL" id="CP007243">
    <property type="protein sequence ID" value="AIA30420.1"/>
    <property type="molecule type" value="Genomic_DNA"/>
</dbReference>
<evidence type="ECO:0000313" key="7">
    <source>
        <dbReference type="Proteomes" id="UP000027059"/>
    </source>
</evidence>
<dbReference type="Proteomes" id="UP000027059">
    <property type="component" value="Chromosome"/>
</dbReference>
<dbReference type="GO" id="GO:0016887">
    <property type="term" value="F:ATP hydrolysis activity"/>
    <property type="evidence" value="ECO:0007669"/>
    <property type="project" value="TreeGrafter"/>
</dbReference>
<feature type="domain" description="Helicase C-terminal" evidence="5">
    <location>
        <begin position="894"/>
        <end position="1054"/>
    </location>
</feature>
<evidence type="ECO:0000256" key="1">
    <source>
        <dbReference type="ARBA" id="ARBA00022741"/>
    </source>
</evidence>
<reference evidence="7" key="1">
    <citation type="submission" date="2014-02" db="EMBL/GenBank/DDBJ databases">
        <title>Complete genome sequence and comparative genomic analysis of the nitrogen-fixing bacterium Leptospirillum ferriphilum YSK.</title>
        <authorList>
            <person name="Guo X."/>
            <person name="Yin H."/>
            <person name="Liang Y."/>
            <person name="Hu Q."/>
            <person name="Ma L."/>
            <person name="Xiao Y."/>
            <person name="Zhang X."/>
            <person name="Qiu G."/>
            <person name="Liu X."/>
        </authorList>
    </citation>
    <scope>NUCLEOTIDE SEQUENCE [LARGE SCALE GENOMIC DNA]</scope>
    <source>
        <strain evidence="7">YSK</strain>
    </source>
</reference>
<dbReference type="Pfam" id="PF00270">
    <property type="entry name" value="DEAD"/>
    <property type="match status" value="1"/>
</dbReference>
<keyword evidence="1" id="KW-0547">Nucleotide-binding</keyword>
<dbReference type="Gene3D" id="3.40.50.300">
    <property type="entry name" value="P-loop containing nucleotide triphosphate hydrolases"/>
    <property type="match status" value="2"/>
</dbReference>
<dbReference type="HOGENOM" id="CLU_001338_1_1_0"/>
<dbReference type="PANTHER" id="PTHR47962:SF5">
    <property type="entry name" value="ATP-DEPENDENT HELICASE LHR-RELATED"/>
    <property type="match status" value="1"/>
</dbReference>
<dbReference type="GO" id="GO:0005524">
    <property type="term" value="F:ATP binding"/>
    <property type="evidence" value="ECO:0007669"/>
    <property type="project" value="UniProtKB-KW"/>
</dbReference>
<keyword evidence="6" id="KW-0347">Helicase</keyword>
<dbReference type="Pfam" id="PF00271">
    <property type="entry name" value="Helicase_C"/>
    <property type="match status" value="1"/>
</dbReference>
<proteinExistence type="predicted"/>
<organism evidence="6 7">
    <name type="scientific">Leptospirillum ferriphilum YSK</name>
    <dbReference type="NCBI Taxonomy" id="1441628"/>
    <lineage>
        <taxon>Bacteria</taxon>
        <taxon>Pseudomonadati</taxon>
        <taxon>Nitrospirota</taxon>
        <taxon>Nitrospiria</taxon>
        <taxon>Nitrospirales</taxon>
        <taxon>Nitrospiraceae</taxon>
        <taxon>Leptospirillum</taxon>
    </lineage>
</organism>
<keyword evidence="6" id="KW-0378">Hydrolase</keyword>
<dbReference type="Pfam" id="PF09369">
    <property type="entry name" value="MZB"/>
    <property type="match status" value="1"/>
</dbReference>
<dbReference type="OrthoDB" id="9815222at2"/>
<dbReference type="PROSITE" id="PS51192">
    <property type="entry name" value="HELICASE_ATP_BIND_1"/>
    <property type="match status" value="1"/>
</dbReference>
<reference evidence="6 7" key="2">
    <citation type="journal article" date="2015" name="Biomed. Res. Int.">
        <title>Effects of Arsenite Resistance on the Growth and Functional Gene Expression of Leptospirillum ferriphilum and Acidithiobacillus thiooxidans in Pure Culture and Coculture.</title>
        <authorList>
            <person name="Jiang H."/>
            <person name="Liang Y."/>
            <person name="Yin H."/>
            <person name="Xiao Y."/>
            <person name="Guo X."/>
            <person name="Xu Y."/>
            <person name="Hu Q."/>
            <person name="Liu H."/>
            <person name="Liu X."/>
        </authorList>
    </citation>
    <scope>NUCLEOTIDE SEQUENCE [LARGE SCALE GENOMIC DNA]</scope>
    <source>
        <strain evidence="6 7">YSK</strain>
    </source>
</reference>
<evidence type="ECO:0000256" key="3">
    <source>
        <dbReference type="SAM" id="MobiDB-lite"/>
    </source>
</evidence>
<dbReference type="CDD" id="cd17923">
    <property type="entry name" value="DEXHc_Hrq1-like"/>
    <property type="match status" value="1"/>
</dbReference>
<accession>A0A059XTM4</accession>
<dbReference type="RefSeq" id="WP_038505148.1">
    <property type="nucleotide sequence ID" value="NZ_CP007243.1"/>
</dbReference>
<evidence type="ECO:0000256" key="2">
    <source>
        <dbReference type="ARBA" id="ARBA00022840"/>
    </source>
</evidence>
<feature type="domain" description="Helicase ATP-binding" evidence="4">
    <location>
        <begin position="100"/>
        <end position="276"/>
    </location>
</feature>
<dbReference type="KEGG" id="lfp:Y981_05495"/>
<dbReference type="SMART" id="SM00487">
    <property type="entry name" value="DEXDc"/>
    <property type="match status" value="1"/>
</dbReference>
<dbReference type="PANTHER" id="PTHR47962">
    <property type="entry name" value="ATP-DEPENDENT HELICASE LHR-RELATED-RELATED"/>
    <property type="match status" value="1"/>
</dbReference>
<feature type="region of interest" description="Disordered" evidence="3">
    <location>
        <begin position="490"/>
        <end position="509"/>
    </location>
</feature>
<dbReference type="InterPro" id="IPR011545">
    <property type="entry name" value="DEAD/DEAH_box_helicase_dom"/>
</dbReference>
<dbReference type="InterPro" id="IPR052511">
    <property type="entry name" value="ATP-dep_Helicase"/>
</dbReference>
<evidence type="ECO:0000259" key="5">
    <source>
        <dbReference type="PROSITE" id="PS51194"/>
    </source>
</evidence>
<dbReference type="GO" id="GO:0003677">
    <property type="term" value="F:DNA binding"/>
    <property type="evidence" value="ECO:0007669"/>
    <property type="project" value="TreeGrafter"/>
</dbReference>
<dbReference type="InterPro" id="IPR014001">
    <property type="entry name" value="Helicase_ATP-bd"/>
</dbReference>
<keyword evidence="7" id="KW-1185">Reference proteome</keyword>
<protein>
    <submittedName>
        <fullName evidence="6">DEAD/DEAH box helicase</fullName>
    </submittedName>
</protein>
<sequence>MDVFELRKQLVSDYKRFTRSFCVIRATDLRHFADNAYEEERFWPDPLIQLNPGFVSDVTVSDMVQRNVLHPLCDFIFRLDKRPDGSGRSLPLYKHQEEALRPALAGKSYVVATGTGSGKSLAYFLPIVDAILKKKKEKRPASISAIVVYPMNALCNSQMGELQKFLEMGFEKGQAPVTFARYTGQESSEERDRISRIPPDILLTNFMMLEYLMTRQKPDDLAVVRASEGLRFLILDELHSYRGRQGADVAMLIRRVRERFNPHLQIIGTSATMASEGSMESRKSVVADVATRFFGTRVDPENVITETLKRRTTEEGPLDIDRLTASIRDGWSEGLSFKQLLAMPLARWIEENLGVEKEGDQWVRSRPKSIRAATETLAHLTGQDEERCRNAIRRFLLEAYKVQDEEGRSLFAFRLHQFLSGAGSLYTSLETEGRRYLTLEGQQYQPGDRSRRLFEVVFCRECGQEYLPVWALWKGENLLSVESRELLDRTGESEDQQHGYFMPDENKRWSPERDDALPDAWLSGQDSERDVLPQYRKYLPRPVTLGPDGTCASEGLSGWLIPGPFRFCLNRPDCGAFYEGSSGNDFSKLSPLSSEGRSSATSVLVLSALLAMKKEKDLPFHARKILGFTDNRQDAALQAGHFNDLVQILLIRSALLGALLDAGEEGLNDEILTQRVFPKLGLEAREFMANPDAQYQARISAERAIRDVLGYRLMCDLKRGWRFNNPNLEQLELLRMEIPVLLELCRDEPLWKESHPLLGTLPSERRLEIAGEILEYMRRELCIKSLYLDSFRQEQIVQASFSHLKEPWGLAPEEKRLESGKWVFAGVREDKENAYISGRSRVGRKVRRTLQEVLGSRLSEEDFLNALEGLFSLLRTAGVVEREIISGKPGYRIVSASLVWKLKKDGTETQLSGRTNRFFRDLYQNIANLLSSGTTLLSGIRAGEHTAQVSNTDREEREKEFREGNLPVLFCSPTMELGVDIAQLNAVYLRNVPPTASNYAQRSGRSGRSGQPSIVITYCAARSPHDQYFFKNPEKMVSGIVDPPVLDLANEELILSHLHSVWLAETGQRLDESIANILEKDIPGLPLLPELAHTMDTEGVLRRTHVRAQHILGALSESLTPVKAPWYSLEWLDRVMRRTFLDFNRSLDRWRTLFQSTQAQMNRSHAVMTNPASSRQDREQAKTRYDEANSQMTLLLAGSDALNSDFYTYRYLANQGFLPGYNFPRLPLLAYIPGKREKAGQNVFLARPRFIAISEFGPNSLIYHEGSHYRVNKVLLGLRDEGGGDGNDLPVHRLRVCPLCGYGHFDDEIEVERCVSCHELLSGGRFLSNLYRIENVSTYRQERITSDEEERQRQGFELLTTFQYANPDGGPSLIRTEIFDEEGEILTLRFSLSSRIWRLNLGRRRRKNPAICGFSIDLRSGKWKGNDDEPIPSGEASEERGQRFQRIIPYVEDQKNLLVASVESGLREALGEAGMISLQYALKRGIETAFQLEESELSVDPLPDREYRTAFLFFESAEGGAGVLQQLVIDPDPIQKVARAALEIIHCDASGRDMEDSRSKECEAGCYRCLLSYYNQPDHDEIDRKNPEMIALLVRMANGHSRTASGGRAPGEHLQDLLVTAGSSLEKAWLTFLNEGGYRLPDRAQPLLSEFGTQPDFLYERTQALIYIDGPHHESSGRHMADERLTRTLEEAGYTVVRFSMHTHSWSPVLARYPDIFGSPQKEESSA</sequence>
<evidence type="ECO:0000259" key="4">
    <source>
        <dbReference type="PROSITE" id="PS51192"/>
    </source>
</evidence>
<gene>
    <name evidence="6" type="ORF">Y981_05495</name>
</gene>
<dbReference type="SMART" id="SM00490">
    <property type="entry name" value="HELICc"/>
    <property type="match status" value="1"/>
</dbReference>
<dbReference type="GO" id="GO:0004386">
    <property type="term" value="F:helicase activity"/>
    <property type="evidence" value="ECO:0007669"/>
    <property type="project" value="UniProtKB-KW"/>
</dbReference>
<dbReference type="InterPro" id="IPR001650">
    <property type="entry name" value="Helicase_C-like"/>
</dbReference>
<dbReference type="InterPro" id="IPR018973">
    <property type="entry name" value="MZB"/>
</dbReference>
<keyword evidence="2" id="KW-0067">ATP-binding</keyword>